<feature type="domain" description="HTH cro/C1-type" evidence="1">
    <location>
        <begin position="19"/>
        <end position="62"/>
    </location>
</feature>
<name>A0ABS5H0T8_9BURK</name>
<dbReference type="Pfam" id="PF01381">
    <property type="entry name" value="HTH_3"/>
    <property type="match status" value="1"/>
</dbReference>
<dbReference type="SUPFAM" id="SSF47413">
    <property type="entry name" value="lambda repressor-like DNA-binding domains"/>
    <property type="match status" value="1"/>
</dbReference>
<dbReference type="CDD" id="cd00093">
    <property type="entry name" value="HTH_XRE"/>
    <property type="match status" value="1"/>
</dbReference>
<protein>
    <submittedName>
        <fullName evidence="2">Helix-turn-helix transcriptional regulator</fullName>
    </submittedName>
</protein>
<comment type="caution">
    <text evidence="2">The sequence shown here is derived from an EMBL/GenBank/DDBJ whole genome shotgun (WGS) entry which is preliminary data.</text>
</comment>
<dbReference type="InterPro" id="IPR010982">
    <property type="entry name" value="Lambda_DNA-bd_dom_sf"/>
</dbReference>
<reference evidence="2 3" key="1">
    <citation type="submission" date="2021-04" db="EMBL/GenBank/DDBJ databases">
        <title>novel species isolated from subtropical streams in China.</title>
        <authorList>
            <person name="Lu H."/>
        </authorList>
    </citation>
    <scope>NUCLEOTIDE SEQUENCE [LARGE SCALE GENOMIC DNA]</scope>
    <source>
        <strain evidence="2 3">FT147W</strain>
    </source>
</reference>
<evidence type="ECO:0000313" key="2">
    <source>
        <dbReference type="EMBL" id="MBR7792327.1"/>
    </source>
</evidence>
<accession>A0ABS5H0T8</accession>
<dbReference type="EMBL" id="JAGSPK010000002">
    <property type="protein sequence ID" value="MBR7792327.1"/>
    <property type="molecule type" value="Genomic_DNA"/>
</dbReference>
<keyword evidence="3" id="KW-1185">Reference proteome</keyword>
<dbReference type="Proteomes" id="UP000682982">
    <property type="component" value="Unassembled WGS sequence"/>
</dbReference>
<dbReference type="InterPro" id="IPR001387">
    <property type="entry name" value="Cro/C1-type_HTH"/>
</dbReference>
<dbReference type="RefSeq" id="WP_212678387.1">
    <property type="nucleotide sequence ID" value="NZ_JAGSPK010000002.1"/>
</dbReference>
<dbReference type="PROSITE" id="PS50943">
    <property type="entry name" value="HTH_CROC1"/>
    <property type="match status" value="1"/>
</dbReference>
<dbReference type="SMART" id="SM00530">
    <property type="entry name" value="HTH_XRE"/>
    <property type="match status" value="1"/>
</dbReference>
<gene>
    <name evidence="2" type="ORF">KDM87_06915</name>
</gene>
<dbReference type="Gene3D" id="1.10.260.40">
    <property type="entry name" value="lambda repressor-like DNA-binding domains"/>
    <property type="match status" value="1"/>
</dbReference>
<evidence type="ECO:0000313" key="3">
    <source>
        <dbReference type="Proteomes" id="UP000682982"/>
    </source>
</evidence>
<proteinExistence type="predicted"/>
<sequence>MTIAERIDIARVTAGFKNQAELARAADVNESTLARILKGGVMPSIEIAAKIAITCNVSLDWIVNLDTNTKPDHLDVHLTYVTQEELTLLTKFRRLSNEDKEVVKTAFSITEKSPLLTPNQT</sequence>
<organism evidence="2 3">
    <name type="scientific">Undibacterium rivi</name>
    <dbReference type="NCBI Taxonomy" id="2828729"/>
    <lineage>
        <taxon>Bacteria</taxon>
        <taxon>Pseudomonadati</taxon>
        <taxon>Pseudomonadota</taxon>
        <taxon>Betaproteobacteria</taxon>
        <taxon>Burkholderiales</taxon>
        <taxon>Oxalobacteraceae</taxon>
        <taxon>Undibacterium</taxon>
    </lineage>
</organism>
<evidence type="ECO:0000259" key="1">
    <source>
        <dbReference type="PROSITE" id="PS50943"/>
    </source>
</evidence>